<proteinExistence type="predicted"/>
<dbReference type="Proteomes" id="UP000198386">
    <property type="component" value="Unassembled WGS sequence"/>
</dbReference>
<accession>A0A239DIC5</accession>
<reference evidence="2" key="1">
    <citation type="submission" date="2017-06" db="EMBL/GenBank/DDBJ databases">
        <authorList>
            <person name="Varghese N."/>
            <person name="Submissions S."/>
        </authorList>
    </citation>
    <scope>NUCLEOTIDE SEQUENCE [LARGE SCALE GENOMIC DNA]</scope>
    <source>
        <strain evidence="2">DSM 45423</strain>
    </source>
</reference>
<protein>
    <submittedName>
        <fullName evidence="1">Transport and Golgi organisation 2</fullName>
    </submittedName>
</protein>
<keyword evidence="2" id="KW-1185">Reference proteome</keyword>
<dbReference type="EMBL" id="FZOH01000003">
    <property type="protein sequence ID" value="SNS32170.1"/>
    <property type="molecule type" value="Genomic_DNA"/>
</dbReference>
<evidence type="ECO:0000313" key="1">
    <source>
        <dbReference type="EMBL" id="SNS32170.1"/>
    </source>
</evidence>
<dbReference type="InterPro" id="IPR008551">
    <property type="entry name" value="TANGO2"/>
</dbReference>
<sequence>MTPGRGRPTPGSIGRVCTVVVRWSAGRPVRVLALRDELTTRGFDDPGRWWPELPDVVGGRDSAAGGTWCATDVGTGVSALVLNRPQKPTAEPGAASRGVLPLLGVTHGPDWLAQAQLEGMASFRLVLAAPDGLTTWDFDGESLTTTAHAEGTTMITSGGPEDRKADRHLPAFTAADAPDGWRALVQSAPPQDDPGALVVRHEEDGMVFATVCGQLLEARPGALRLEFSRRPWTAGSWQVTDLATTRGR</sequence>
<dbReference type="Pfam" id="PF05742">
    <property type="entry name" value="TANGO2"/>
    <property type="match status" value="1"/>
</dbReference>
<name>A0A239DIC5_9ACTN</name>
<evidence type="ECO:0000313" key="2">
    <source>
        <dbReference type="Proteomes" id="UP000198386"/>
    </source>
</evidence>
<gene>
    <name evidence="1" type="ORF">SAMN04488107_2196</name>
</gene>
<organism evidence="1 2">
    <name type="scientific">Geodermatophilus saharensis</name>
    <dbReference type="NCBI Taxonomy" id="1137994"/>
    <lineage>
        <taxon>Bacteria</taxon>
        <taxon>Bacillati</taxon>
        <taxon>Actinomycetota</taxon>
        <taxon>Actinomycetes</taxon>
        <taxon>Geodermatophilales</taxon>
        <taxon>Geodermatophilaceae</taxon>
        <taxon>Geodermatophilus</taxon>
    </lineage>
</organism>
<dbReference type="AlphaFoldDB" id="A0A239DIC5"/>